<dbReference type="PRINTS" id="PR00838">
    <property type="entry name" value="V5ALLERGEN"/>
</dbReference>
<evidence type="ECO:0000313" key="4">
    <source>
        <dbReference type="EMBL" id="MBB5020128.1"/>
    </source>
</evidence>
<dbReference type="InterPro" id="IPR001283">
    <property type="entry name" value="CRISP-related"/>
</dbReference>
<comment type="caution">
    <text evidence="4">The sequence shown here is derived from an EMBL/GenBank/DDBJ whole genome shotgun (WGS) entry which is preliminary data.</text>
</comment>
<organism evidence="4 5">
    <name type="scientific">Chitinivorax tropicus</name>
    <dbReference type="NCBI Taxonomy" id="714531"/>
    <lineage>
        <taxon>Bacteria</taxon>
        <taxon>Pseudomonadati</taxon>
        <taxon>Pseudomonadota</taxon>
        <taxon>Betaproteobacteria</taxon>
        <taxon>Chitinivorax</taxon>
    </lineage>
</organism>
<dbReference type="PANTHER" id="PTHR10334">
    <property type="entry name" value="CYSTEINE-RICH SECRETORY PROTEIN-RELATED"/>
    <property type="match status" value="1"/>
</dbReference>
<dbReference type="Pfam" id="PF00188">
    <property type="entry name" value="CAP"/>
    <property type="match status" value="1"/>
</dbReference>
<reference evidence="4 5" key="1">
    <citation type="submission" date="2020-08" db="EMBL/GenBank/DDBJ databases">
        <title>Genomic Encyclopedia of Type Strains, Phase IV (KMG-IV): sequencing the most valuable type-strain genomes for metagenomic binning, comparative biology and taxonomic classification.</title>
        <authorList>
            <person name="Goeker M."/>
        </authorList>
    </citation>
    <scope>NUCLEOTIDE SEQUENCE [LARGE SCALE GENOMIC DNA]</scope>
    <source>
        <strain evidence="4 5">DSM 27165</strain>
    </source>
</reference>
<dbReference type="InterPro" id="IPR014044">
    <property type="entry name" value="CAP_dom"/>
</dbReference>
<protein>
    <submittedName>
        <fullName evidence="4">Uncharacterized protein YkwD</fullName>
    </submittedName>
</protein>
<dbReference type="SMART" id="SM00198">
    <property type="entry name" value="SCP"/>
    <property type="match status" value="1"/>
</dbReference>
<dbReference type="EMBL" id="JACHHY010000025">
    <property type="protein sequence ID" value="MBB5020128.1"/>
    <property type="molecule type" value="Genomic_DNA"/>
</dbReference>
<dbReference type="SUPFAM" id="SSF55797">
    <property type="entry name" value="PR-1-like"/>
    <property type="match status" value="1"/>
</dbReference>
<feature type="region of interest" description="Disordered" evidence="1">
    <location>
        <begin position="25"/>
        <end position="73"/>
    </location>
</feature>
<feature type="compositionally biased region" description="Pro residues" evidence="1">
    <location>
        <begin position="38"/>
        <end position="68"/>
    </location>
</feature>
<feature type="domain" description="SCP" evidence="3">
    <location>
        <begin position="77"/>
        <end position="226"/>
    </location>
</feature>
<dbReference type="Proteomes" id="UP000575898">
    <property type="component" value="Unassembled WGS sequence"/>
</dbReference>
<dbReference type="InterPro" id="IPR018244">
    <property type="entry name" value="Allrgn_V5/Tpx1_CS"/>
</dbReference>
<dbReference type="InterPro" id="IPR002413">
    <property type="entry name" value="V5_allergen-like"/>
</dbReference>
<proteinExistence type="predicted"/>
<accession>A0A840MNB2</accession>
<evidence type="ECO:0000256" key="2">
    <source>
        <dbReference type="SAM" id="SignalP"/>
    </source>
</evidence>
<keyword evidence="2" id="KW-0732">Signal</keyword>
<keyword evidence="5" id="KW-1185">Reference proteome</keyword>
<dbReference type="InterPro" id="IPR035940">
    <property type="entry name" value="CAP_sf"/>
</dbReference>
<evidence type="ECO:0000259" key="3">
    <source>
        <dbReference type="SMART" id="SM00198"/>
    </source>
</evidence>
<gene>
    <name evidence="4" type="ORF">HNQ59_003442</name>
</gene>
<evidence type="ECO:0000313" key="5">
    <source>
        <dbReference type="Proteomes" id="UP000575898"/>
    </source>
</evidence>
<dbReference type="PROSITE" id="PS01009">
    <property type="entry name" value="CRISP_1"/>
    <property type="match status" value="1"/>
</dbReference>
<dbReference type="Gene3D" id="3.40.33.10">
    <property type="entry name" value="CAP"/>
    <property type="match status" value="1"/>
</dbReference>
<dbReference type="RefSeq" id="WP_184041534.1">
    <property type="nucleotide sequence ID" value="NZ_JACHHY010000025.1"/>
</dbReference>
<name>A0A840MNB2_9PROT</name>
<dbReference type="PROSITE" id="PS51257">
    <property type="entry name" value="PROKAR_LIPOPROTEIN"/>
    <property type="match status" value="1"/>
</dbReference>
<dbReference type="PRINTS" id="PR00837">
    <property type="entry name" value="V5TPXLIKE"/>
</dbReference>
<feature type="chain" id="PRO_5032382495" evidence="2">
    <location>
        <begin position="23"/>
        <end position="230"/>
    </location>
</feature>
<evidence type="ECO:0000256" key="1">
    <source>
        <dbReference type="SAM" id="MobiDB-lite"/>
    </source>
</evidence>
<dbReference type="GO" id="GO:0005576">
    <property type="term" value="C:extracellular region"/>
    <property type="evidence" value="ECO:0007669"/>
    <property type="project" value="InterPro"/>
</dbReference>
<dbReference type="AlphaFoldDB" id="A0A840MNB2"/>
<feature type="signal peptide" evidence="2">
    <location>
        <begin position="1"/>
        <end position="22"/>
    </location>
</feature>
<sequence>MKQPLARSFILTATLLGLTACGGGGGGDGGSSTTTGGNPPPTNPTTPTPPVPPTPTPTPTPPPTPTTPVPDGVLPAAVASALLNAHNAVRDAEQVNLPKLNWSEPLAKFAQEWADHLKASNSCTMRHRADSQRLFNNQVTGENLYYSWSSVPYTGFQSTPEAVIKLWADEKPDYSFVTRNCAPNKACGHYTQIIWKSTTTVGCGRAQCNTQEIWVCNYLPAGNVSGQNPY</sequence>